<feature type="transmembrane region" description="Helical" evidence="1">
    <location>
        <begin position="96"/>
        <end position="113"/>
    </location>
</feature>
<organism evidence="2 3">
    <name type="scientific">Pedobacter miscanthi</name>
    <dbReference type="NCBI Taxonomy" id="2259170"/>
    <lineage>
        <taxon>Bacteria</taxon>
        <taxon>Pseudomonadati</taxon>
        <taxon>Bacteroidota</taxon>
        <taxon>Sphingobacteriia</taxon>
        <taxon>Sphingobacteriales</taxon>
        <taxon>Sphingobacteriaceae</taxon>
        <taxon>Pedobacter</taxon>
    </lineage>
</organism>
<dbReference type="OrthoDB" id="798211at2"/>
<name>A0A366L0V5_9SPHI</name>
<gene>
    <name evidence="2" type="ORF">DRW42_13495</name>
</gene>
<keyword evidence="1" id="KW-0472">Membrane</keyword>
<proteinExistence type="predicted"/>
<evidence type="ECO:0000313" key="3">
    <source>
        <dbReference type="Proteomes" id="UP000252081"/>
    </source>
</evidence>
<evidence type="ECO:0000313" key="2">
    <source>
        <dbReference type="EMBL" id="RBQ06782.1"/>
    </source>
</evidence>
<dbReference type="RefSeq" id="WP_113949345.1">
    <property type="nucleotide sequence ID" value="NZ_QNQU01000010.1"/>
</dbReference>
<dbReference type="AlphaFoldDB" id="A0A366L0V5"/>
<evidence type="ECO:0000256" key="1">
    <source>
        <dbReference type="SAM" id="Phobius"/>
    </source>
</evidence>
<accession>A0A366L0V5</accession>
<keyword evidence="1" id="KW-0812">Transmembrane</keyword>
<keyword evidence="1" id="KW-1133">Transmembrane helix</keyword>
<feature type="transmembrane region" description="Helical" evidence="1">
    <location>
        <begin position="39"/>
        <end position="60"/>
    </location>
</feature>
<protein>
    <submittedName>
        <fullName evidence="2">Uncharacterized protein</fullName>
    </submittedName>
</protein>
<keyword evidence="3" id="KW-1185">Reference proteome</keyword>
<comment type="caution">
    <text evidence="2">The sequence shown here is derived from an EMBL/GenBank/DDBJ whole genome shotgun (WGS) entry which is preliminary data.</text>
</comment>
<sequence>MEAKSISGSKSVSRVNSNLAGDLYISYISHLDKQNENRLLWFFLALMIHGVLFLASPAILIGYFGAPVLVLAITIINFFANLIANMGGAGIRTTVSLFYLGLIINLALIVFYIL</sequence>
<dbReference type="EMBL" id="QNQU01000010">
    <property type="protein sequence ID" value="RBQ06782.1"/>
    <property type="molecule type" value="Genomic_DNA"/>
</dbReference>
<dbReference type="Proteomes" id="UP000252081">
    <property type="component" value="Unassembled WGS sequence"/>
</dbReference>
<feature type="transmembrane region" description="Helical" evidence="1">
    <location>
        <begin position="66"/>
        <end position="84"/>
    </location>
</feature>
<reference evidence="2 3" key="1">
    <citation type="submission" date="2018-07" db="EMBL/GenBank/DDBJ databases">
        <title>A draft genome of a endophytic bacteria, a new species of Pedobacter.</title>
        <authorList>
            <person name="Zhang Z.D."/>
            <person name="Chen Z.J."/>
        </authorList>
    </citation>
    <scope>NUCLEOTIDE SEQUENCE [LARGE SCALE GENOMIC DNA]</scope>
    <source>
        <strain evidence="2 3">RS10</strain>
    </source>
</reference>